<reference evidence="2" key="2">
    <citation type="submission" date="2021-03" db="UniProtKB">
        <authorList>
            <consortium name="EnsemblPlants"/>
        </authorList>
    </citation>
    <scope>IDENTIFICATION</scope>
</reference>
<keyword evidence="3" id="KW-1185">Reference proteome</keyword>
<evidence type="ECO:0000313" key="2">
    <source>
        <dbReference type="EnsemblPlants" id="AUR62029162-RA:cds"/>
    </source>
</evidence>
<dbReference type="AlphaFoldDB" id="A0A803MGR0"/>
<accession>A0A803MGR0</accession>
<sequence>MKIYKGYVKNAYRPEACIAERMLYELAMEYCLESLGNMRTVGISTSQHSDTLEGKGTIGRRELDLSPEKWYMAHTYILFNEDEIAPYINRNMTFLKMHNRKASSKALATEKSKTFHLWLKDQVLKEIKNSPQNVSDRLRSLANGPDFSASFFSSYAINGYTFYTRNQDDKSTMQNSGVCVEVEAMYLSSAKDNRLVYSKMQYYGVIEEIWHTTMNLNKIGHTEDPYILASQAKQVFYVTDPCDKRKSVVVTSKPRYVIDDNDDNISYEERLMSKKRKQACANEASETGEAEESAECENQRGRTVAAVVGKAILSGVKIPLEWNHNKVPIGENRYIFSSYIGVVVRERVNINYRDWEDVPKEVIDDLFKFITRGFIVPEERRNYVLGIALIRWRAFKSRLRKDWMYDTKGVNPNVIIKKPPSIYTFITQANWTKFIVTYTDDTFKAAELQKQGVQVRDVPRHLVWIRAHSRQKDG</sequence>
<dbReference type="Proteomes" id="UP000596660">
    <property type="component" value="Unplaced"/>
</dbReference>
<dbReference type="InterPro" id="IPR025312">
    <property type="entry name" value="DUF4216"/>
</dbReference>
<dbReference type="Pfam" id="PF13952">
    <property type="entry name" value="DUF4216"/>
    <property type="match status" value="1"/>
</dbReference>
<organism evidence="2 3">
    <name type="scientific">Chenopodium quinoa</name>
    <name type="common">Quinoa</name>
    <dbReference type="NCBI Taxonomy" id="63459"/>
    <lineage>
        <taxon>Eukaryota</taxon>
        <taxon>Viridiplantae</taxon>
        <taxon>Streptophyta</taxon>
        <taxon>Embryophyta</taxon>
        <taxon>Tracheophyta</taxon>
        <taxon>Spermatophyta</taxon>
        <taxon>Magnoliopsida</taxon>
        <taxon>eudicotyledons</taxon>
        <taxon>Gunneridae</taxon>
        <taxon>Pentapetalae</taxon>
        <taxon>Caryophyllales</taxon>
        <taxon>Chenopodiaceae</taxon>
        <taxon>Chenopodioideae</taxon>
        <taxon>Atripliceae</taxon>
        <taxon>Chenopodium</taxon>
    </lineage>
</organism>
<reference evidence="2" key="1">
    <citation type="journal article" date="2017" name="Nature">
        <title>The genome of Chenopodium quinoa.</title>
        <authorList>
            <person name="Jarvis D.E."/>
            <person name="Ho Y.S."/>
            <person name="Lightfoot D.J."/>
            <person name="Schmoeckel S.M."/>
            <person name="Li B."/>
            <person name="Borm T.J.A."/>
            <person name="Ohyanagi H."/>
            <person name="Mineta K."/>
            <person name="Michell C.T."/>
            <person name="Saber N."/>
            <person name="Kharbatia N.M."/>
            <person name="Rupper R.R."/>
            <person name="Sharp A.R."/>
            <person name="Dally N."/>
            <person name="Boughton B.A."/>
            <person name="Woo Y.H."/>
            <person name="Gao G."/>
            <person name="Schijlen E.G.W.M."/>
            <person name="Guo X."/>
            <person name="Momin A.A."/>
            <person name="Negrao S."/>
            <person name="Al-Babili S."/>
            <person name="Gehring C."/>
            <person name="Roessner U."/>
            <person name="Jung C."/>
            <person name="Murphy K."/>
            <person name="Arold S.T."/>
            <person name="Gojobori T."/>
            <person name="van der Linden C.G."/>
            <person name="van Loo E.N."/>
            <person name="Jellen E.N."/>
            <person name="Maughan P.J."/>
            <person name="Tester M."/>
        </authorList>
    </citation>
    <scope>NUCLEOTIDE SEQUENCE [LARGE SCALE GENOMIC DNA]</scope>
    <source>
        <strain evidence="2">cv. PI 614886</strain>
    </source>
</reference>
<dbReference type="EnsemblPlants" id="AUR62029162-RA">
    <property type="protein sequence ID" value="AUR62029162-RA:cds"/>
    <property type="gene ID" value="AUR62029162"/>
</dbReference>
<protein>
    <recommendedName>
        <fullName evidence="1">DUF4216 domain-containing protein</fullName>
    </recommendedName>
</protein>
<evidence type="ECO:0000313" key="3">
    <source>
        <dbReference type="Proteomes" id="UP000596660"/>
    </source>
</evidence>
<dbReference type="Gramene" id="AUR62029162-RA">
    <property type="protein sequence ID" value="AUR62029162-RA:cds"/>
    <property type="gene ID" value="AUR62029162"/>
</dbReference>
<proteinExistence type="predicted"/>
<evidence type="ECO:0000259" key="1">
    <source>
        <dbReference type="Pfam" id="PF13952"/>
    </source>
</evidence>
<dbReference type="PANTHER" id="PTHR48258:SF9">
    <property type="entry name" value="OS01G0348150 PROTEIN"/>
    <property type="match status" value="1"/>
</dbReference>
<feature type="domain" description="DUF4216" evidence="1">
    <location>
        <begin position="211"/>
        <end position="246"/>
    </location>
</feature>
<name>A0A803MGR0_CHEQI</name>
<dbReference type="PANTHER" id="PTHR48258">
    <property type="entry name" value="DUF4218 DOMAIN-CONTAINING PROTEIN-RELATED"/>
    <property type="match status" value="1"/>
</dbReference>